<organism evidence="2 3">
    <name type="scientific">Winslowiella arboricola</name>
    <dbReference type="NCBI Taxonomy" id="2978220"/>
    <lineage>
        <taxon>Bacteria</taxon>
        <taxon>Pseudomonadati</taxon>
        <taxon>Pseudomonadota</taxon>
        <taxon>Gammaproteobacteria</taxon>
        <taxon>Enterobacterales</taxon>
        <taxon>Erwiniaceae</taxon>
        <taxon>Winslowiella</taxon>
    </lineage>
</organism>
<sequence>MKFIGKFFLTLLLLILLVLVVIYVLLQTRWGADWTSRWISDRTDYHVSVAKVDHDFSWPSHLILNDVTFGHDGQPAVLVAKRVDLGFALTQFSNPLHFDSVELSEGTLNVSDSSVAWPLQARRLQLTDMAIESPHSVLPISARRVHGGVMPWQPGVGNVLGNNASFQLSAGSMTINGVPGNNVLLQGRIDNQRLVFSNVGADLARGSMTGNAERDAQGNWRIANLRLNDIRLQSSQSLNDFLQPILNLPSVQLDRVDITDARLQGPDWAVTDLDLSLKDLTLRNGDWESNGGSLSMNASSFINGQLELNDPIANMDFSPQGINISQFSSRWVNGLIRTKGQWQRSDKRLTLDELVIAGLEYTLPENWRDRWMQQLPAWLDSVAVTRFSANRNLVIDINPEFPFQLTALDGNGSNLLMARHHQWGIWSGSLNLNAAEATFNRTDLRHPSLALSADDNQIQVTEMSAFAGQGMLESLASVSQQPARTLSLTLNGRAVATDLLHNWGWPAVPLSGSGNMQLKLDASLAADKPLRQSASGTLSVNANDQSVQQHMVNGEVRP</sequence>
<feature type="region of interest" description="Disordered" evidence="1">
    <location>
        <begin position="537"/>
        <end position="558"/>
    </location>
</feature>
<protein>
    <submittedName>
        <fullName evidence="2">AsmA family protein</fullName>
    </submittedName>
</protein>
<feature type="compositionally biased region" description="Polar residues" evidence="1">
    <location>
        <begin position="537"/>
        <end position="551"/>
    </location>
</feature>
<evidence type="ECO:0000256" key="1">
    <source>
        <dbReference type="SAM" id="MobiDB-lite"/>
    </source>
</evidence>
<reference evidence="2" key="1">
    <citation type="submission" date="2022-09" db="EMBL/GenBank/DDBJ databases">
        <title>Winslowiella arboricola sp. nov., isolated from bleeding cankers on broadleaf hosts.</title>
        <authorList>
            <person name="Brady C."/>
            <person name="Kaur S."/>
            <person name="Crampton B."/>
            <person name="Maddock D."/>
            <person name="Arnold D."/>
            <person name="Denman S."/>
        </authorList>
    </citation>
    <scope>NUCLEOTIDE SEQUENCE</scope>
    <source>
        <strain evidence="2">BAC 15a-03b</strain>
    </source>
</reference>
<comment type="caution">
    <text evidence="2">The sequence shown here is derived from an EMBL/GenBank/DDBJ whole genome shotgun (WGS) entry which is preliminary data.</text>
</comment>
<dbReference type="Proteomes" id="UP001064262">
    <property type="component" value="Unassembled WGS sequence"/>
</dbReference>
<proteinExistence type="predicted"/>
<name>A0A9J6PJE1_9GAMM</name>
<evidence type="ECO:0000313" key="3">
    <source>
        <dbReference type="Proteomes" id="UP001064262"/>
    </source>
</evidence>
<dbReference type="EMBL" id="JAODIM010000035">
    <property type="protein sequence ID" value="MCU5776603.1"/>
    <property type="molecule type" value="Genomic_DNA"/>
</dbReference>
<evidence type="ECO:0000313" key="2">
    <source>
        <dbReference type="EMBL" id="MCU5776603.1"/>
    </source>
</evidence>
<gene>
    <name evidence="2" type="ORF">N5923_03695</name>
</gene>
<dbReference type="AlphaFoldDB" id="A0A9J6PJE1"/>
<dbReference type="RefSeq" id="WP_267142822.1">
    <property type="nucleotide sequence ID" value="NZ_JAODIL010000073.1"/>
</dbReference>
<accession>A0A9J6PJE1</accession>
<keyword evidence="3" id="KW-1185">Reference proteome</keyword>